<dbReference type="Proteomes" id="UP001066276">
    <property type="component" value="Chromosome 7"/>
</dbReference>
<dbReference type="AlphaFoldDB" id="A0AAV7PJ42"/>
<evidence type="ECO:0000313" key="3">
    <source>
        <dbReference type="Proteomes" id="UP001066276"/>
    </source>
</evidence>
<keyword evidence="3" id="KW-1185">Reference proteome</keyword>
<organism evidence="2 3">
    <name type="scientific">Pleurodeles waltl</name>
    <name type="common">Iberian ribbed newt</name>
    <dbReference type="NCBI Taxonomy" id="8319"/>
    <lineage>
        <taxon>Eukaryota</taxon>
        <taxon>Metazoa</taxon>
        <taxon>Chordata</taxon>
        <taxon>Craniata</taxon>
        <taxon>Vertebrata</taxon>
        <taxon>Euteleostomi</taxon>
        <taxon>Amphibia</taxon>
        <taxon>Batrachia</taxon>
        <taxon>Caudata</taxon>
        <taxon>Salamandroidea</taxon>
        <taxon>Salamandridae</taxon>
        <taxon>Pleurodelinae</taxon>
        <taxon>Pleurodeles</taxon>
    </lineage>
</organism>
<reference evidence="2" key="1">
    <citation type="journal article" date="2022" name="bioRxiv">
        <title>Sequencing and chromosome-scale assembly of the giantPleurodeles waltlgenome.</title>
        <authorList>
            <person name="Brown T."/>
            <person name="Elewa A."/>
            <person name="Iarovenko S."/>
            <person name="Subramanian E."/>
            <person name="Araus A.J."/>
            <person name="Petzold A."/>
            <person name="Susuki M."/>
            <person name="Suzuki K.-i.T."/>
            <person name="Hayashi T."/>
            <person name="Toyoda A."/>
            <person name="Oliveira C."/>
            <person name="Osipova E."/>
            <person name="Leigh N.D."/>
            <person name="Simon A."/>
            <person name="Yun M.H."/>
        </authorList>
    </citation>
    <scope>NUCLEOTIDE SEQUENCE</scope>
    <source>
        <strain evidence="2">20211129_DDA</strain>
        <tissue evidence="2">Liver</tissue>
    </source>
</reference>
<comment type="caution">
    <text evidence="2">The sequence shown here is derived from an EMBL/GenBank/DDBJ whole genome shotgun (WGS) entry which is preliminary data.</text>
</comment>
<sequence length="114" mass="13369">MKWKCATRRRSVIAHTYMNVIYWEKRGIISFEGKGSAHHLEGTNKDEGRESLHFLLERRIHHGGRVSRKQGADGWAGPSGERRAGQKLDRRMRRKAAAYRRIPLFAFRKQQRRG</sequence>
<evidence type="ECO:0000256" key="1">
    <source>
        <dbReference type="SAM" id="MobiDB-lite"/>
    </source>
</evidence>
<feature type="compositionally biased region" description="Basic and acidic residues" evidence="1">
    <location>
        <begin position="80"/>
        <end position="89"/>
    </location>
</feature>
<name>A0AAV7PJ42_PLEWA</name>
<evidence type="ECO:0000313" key="2">
    <source>
        <dbReference type="EMBL" id="KAJ1128191.1"/>
    </source>
</evidence>
<proteinExistence type="predicted"/>
<gene>
    <name evidence="2" type="ORF">NDU88_006570</name>
</gene>
<protein>
    <submittedName>
        <fullName evidence="2">Uncharacterized protein</fullName>
    </submittedName>
</protein>
<feature type="region of interest" description="Disordered" evidence="1">
    <location>
        <begin position="63"/>
        <end position="89"/>
    </location>
</feature>
<accession>A0AAV7PJ42</accession>
<dbReference type="EMBL" id="JANPWB010000011">
    <property type="protein sequence ID" value="KAJ1128191.1"/>
    <property type="molecule type" value="Genomic_DNA"/>
</dbReference>